<dbReference type="KEGG" id="vg:65067685"/>
<keyword evidence="2" id="KW-1185">Reference proteome</keyword>
<proteinExistence type="predicted"/>
<dbReference type="EMBL" id="MH638294">
    <property type="protein sequence ID" value="AXG67720.1"/>
    <property type="molecule type" value="Genomic_DNA"/>
</dbReference>
<protein>
    <submittedName>
        <fullName evidence="1">Uncharacterized protein</fullName>
    </submittedName>
</protein>
<dbReference type="GeneID" id="65067685"/>
<name>A0A345GTV6_9CAUD</name>
<evidence type="ECO:0000313" key="2">
    <source>
        <dbReference type="Proteomes" id="UP000259464"/>
    </source>
</evidence>
<sequence>MKNEQKRNEKKLILACQAVLQTVGGTNAAATAQAHAKALEDLREALAQFKRAA</sequence>
<reference evidence="1 2" key="1">
    <citation type="submission" date="2018-07" db="EMBL/GenBank/DDBJ databases">
        <title>Complete sequence of phage GP4.</title>
        <authorList>
            <person name="Wang R."/>
            <person name="Tong Y."/>
            <person name="Liu H."/>
        </authorList>
    </citation>
    <scope>NUCLEOTIDE SEQUENCE [LARGE SCALE GENOMIC DNA]</scope>
</reference>
<evidence type="ECO:0000313" key="1">
    <source>
        <dbReference type="EMBL" id="AXG67720.1"/>
    </source>
</evidence>
<organism evidence="1 2">
    <name type="scientific">Ralstonia phage GP4</name>
    <dbReference type="NCBI Taxonomy" id="2282904"/>
    <lineage>
        <taxon>Viruses</taxon>
        <taxon>Duplodnaviria</taxon>
        <taxon>Heunggongvirae</taxon>
        <taxon>Uroviricota</taxon>
        <taxon>Caudoviricetes</taxon>
        <taxon>Gervaisevirus</taxon>
        <taxon>Gervaisevirus GP4</taxon>
    </lineage>
</organism>
<dbReference type="RefSeq" id="YP_010078757.1">
    <property type="nucleotide sequence ID" value="NC_054964.1"/>
</dbReference>
<accession>A0A345GTV6</accession>
<dbReference type="Proteomes" id="UP000259464">
    <property type="component" value="Segment"/>
</dbReference>